<sequence length="71" mass="7185">MQAFEQARAVVVGFLVEVGGGVQVFARGLHDASALAEDLAGDLQATTEGLADHTAEPGPVPGGVGEQVLTR</sequence>
<gene>
    <name evidence="2" type="ORF">BC739_007434</name>
</gene>
<name>A0ABR6BUA1_9PSEU</name>
<evidence type="ECO:0000256" key="1">
    <source>
        <dbReference type="SAM" id="MobiDB-lite"/>
    </source>
</evidence>
<proteinExistence type="predicted"/>
<dbReference type="Proteomes" id="UP000517916">
    <property type="component" value="Unassembled WGS sequence"/>
</dbReference>
<organism evidence="2 3">
    <name type="scientific">Kutzneria viridogrisea</name>
    <dbReference type="NCBI Taxonomy" id="47990"/>
    <lineage>
        <taxon>Bacteria</taxon>
        <taxon>Bacillati</taxon>
        <taxon>Actinomycetota</taxon>
        <taxon>Actinomycetes</taxon>
        <taxon>Pseudonocardiales</taxon>
        <taxon>Pseudonocardiaceae</taxon>
        <taxon>Kutzneria</taxon>
    </lineage>
</organism>
<protein>
    <submittedName>
        <fullName evidence="2">Uncharacterized protein</fullName>
    </submittedName>
</protein>
<feature type="region of interest" description="Disordered" evidence="1">
    <location>
        <begin position="46"/>
        <end position="71"/>
    </location>
</feature>
<dbReference type="EMBL" id="JACJID010000006">
    <property type="protein sequence ID" value="MBA8930201.1"/>
    <property type="molecule type" value="Genomic_DNA"/>
</dbReference>
<dbReference type="RefSeq" id="WP_081789206.1">
    <property type="nucleotide sequence ID" value="NZ_BAAABQ010000034.1"/>
</dbReference>
<reference evidence="2 3" key="1">
    <citation type="submission" date="2020-08" db="EMBL/GenBank/DDBJ databases">
        <title>Genomic Encyclopedia of Archaeal and Bacterial Type Strains, Phase II (KMG-II): from individual species to whole genera.</title>
        <authorList>
            <person name="Goeker M."/>
        </authorList>
    </citation>
    <scope>NUCLEOTIDE SEQUENCE [LARGE SCALE GENOMIC DNA]</scope>
    <source>
        <strain evidence="2 3">DSM 43850</strain>
    </source>
</reference>
<keyword evidence="3" id="KW-1185">Reference proteome</keyword>
<comment type="caution">
    <text evidence="2">The sequence shown here is derived from an EMBL/GenBank/DDBJ whole genome shotgun (WGS) entry which is preliminary data.</text>
</comment>
<evidence type="ECO:0000313" key="3">
    <source>
        <dbReference type="Proteomes" id="UP000517916"/>
    </source>
</evidence>
<accession>A0ABR6BUA1</accession>
<evidence type="ECO:0000313" key="2">
    <source>
        <dbReference type="EMBL" id="MBA8930201.1"/>
    </source>
</evidence>